<keyword evidence="2" id="KW-1185">Reference proteome</keyword>
<dbReference type="EMBL" id="CP012850">
    <property type="protein sequence ID" value="ALI36297.1"/>
    <property type="molecule type" value="Genomic_DNA"/>
</dbReference>
<organism evidence="1 2">
    <name type="scientific">Candidatus Nitrosocosmicus oleophilus</name>
    <dbReference type="NCBI Taxonomy" id="1353260"/>
    <lineage>
        <taxon>Archaea</taxon>
        <taxon>Nitrososphaerota</taxon>
        <taxon>Nitrososphaeria</taxon>
        <taxon>Nitrososphaerales</taxon>
        <taxon>Nitrososphaeraceae</taxon>
        <taxon>Candidatus Nitrosocosmicus</taxon>
    </lineage>
</organism>
<dbReference type="AlphaFoldDB" id="A0A654LZ83"/>
<sequence length="240" mass="28068">MLWDISGAQDAVYILNLVVRAVHVVITLCELKKEINKPSSNLNKQRILLYYQEKFYWMHDIGNPSSGESKKTATMTFRIDENVLNVLRTESDRGQITLNSLVNQLLKRYVDWDMFEPKVGMIPIAKPIVVELFKKMSKEEITNMAVNIGKDVVHDIALFMKNRMDLESFLSWFETRMASSLTETNHTLQDGYQVYVLKHELGENWSLYHKIILELMFNEIFNMKVDITISSTTIRFKYRS</sequence>
<protein>
    <submittedName>
        <fullName evidence="1">Uncharacterized protein</fullName>
    </submittedName>
</protein>
<proteinExistence type="predicted"/>
<evidence type="ECO:0000313" key="1">
    <source>
        <dbReference type="EMBL" id="ALI36297.1"/>
    </source>
</evidence>
<reference evidence="2" key="1">
    <citation type="submission" date="2015-10" db="EMBL/GenBank/DDBJ databases">
        <title>Niche specialization of a soil ammonia-oxidizing archaeon, Candidatus Nitrosocosmicus oleophilus.</title>
        <authorList>
            <person name="Jung M.-Y."/>
            <person name="Rhee S.-K."/>
        </authorList>
    </citation>
    <scope>NUCLEOTIDE SEQUENCE [LARGE SCALE GENOMIC DNA]</scope>
    <source>
        <strain evidence="2">MY3</strain>
    </source>
</reference>
<gene>
    <name evidence="1" type="ORF">NMY3_02096</name>
</gene>
<dbReference type="RefSeq" id="WP_231099974.1">
    <property type="nucleotide sequence ID" value="NZ_CP012850.1"/>
</dbReference>
<name>A0A654LZ83_9ARCH</name>
<dbReference type="GeneID" id="60422065"/>
<dbReference type="Proteomes" id="UP000058925">
    <property type="component" value="Chromosome"/>
</dbReference>
<dbReference type="KEGG" id="taa:NMY3_02096"/>
<evidence type="ECO:0000313" key="2">
    <source>
        <dbReference type="Proteomes" id="UP000058925"/>
    </source>
</evidence>
<accession>A0A654LZ83</accession>